<accession>A0A9Q3ILI6</accession>
<protein>
    <submittedName>
        <fullName evidence="2">Uncharacterized protein</fullName>
    </submittedName>
</protein>
<evidence type="ECO:0000256" key="1">
    <source>
        <dbReference type="SAM" id="MobiDB-lite"/>
    </source>
</evidence>
<name>A0A9Q3ILI6_9BASI</name>
<feature type="region of interest" description="Disordered" evidence="1">
    <location>
        <begin position="208"/>
        <end position="246"/>
    </location>
</feature>
<evidence type="ECO:0000313" key="2">
    <source>
        <dbReference type="EMBL" id="MBW0543324.1"/>
    </source>
</evidence>
<dbReference type="Proteomes" id="UP000765509">
    <property type="component" value="Unassembled WGS sequence"/>
</dbReference>
<organism evidence="2 3">
    <name type="scientific">Austropuccinia psidii MF-1</name>
    <dbReference type="NCBI Taxonomy" id="1389203"/>
    <lineage>
        <taxon>Eukaryota</taxon>
        <taxon>Fungi</taxon>
        <taxon>Dikarya</taxon>
        <taxon>Basidiomycota</taxon>
        <taxon>Pucciniomycotina</taxon>
        <taxon>Pucciniomycetes</taxon>
        <taxon>Pucciniales</taxon>
        <taxon>Sphaerophragmiaceae</taxon>
        <taxon>Austropuccinia</taxon>
    </lineage>
</organism>
<reference evidence="2" key="1">
    <citation type="submission" date="2021-03" db="EMBL/GenBank/DDBJ databases">
        <title>Draft genome sequence of rust myrtle Austropuccinia psidii MF-1, a brazilian biotype.</title>
        <authorList>
            <person name="Quecine M.C."/>
            <person name="Pachon D.M.R."/>
            <person name="Bonatelli M.L."/>
            <person name="Correr F.H."/>
            <person name="Franceschini L.M."/>
            <person name="Leite T.F."/>
            <person name="Margarido G.R.A."/>
            <person name="Almeida C.A."/>
            <person name="Ferrarezi J.A."/>
            <person name="Labate C.A."/>
        </authorList>
    </citation>
    <scope>NUCLEOTIDE SEQUENCE</scope>
    <source>
        <strain evidence="2">MF-1</strain>
    </source>
</reference>
<keyword evidence="3" id="KW-1185">Reference proteome</keyword>
<feature type="compositionally biased region" description="Basic and acidic residues" evidence="1">
    <location>
        <begin position="221"/>
        <end position="232"/>
    </location>
</feature>
<gene>
    <name evidence="2" type="ORF">O181_083039</name>
</gene>
<feature type="compositionally biased region" description="Basic and acidic residues" evidence="1">
    <location>
        <begin position="156"/>
        <end position="165"/>
    </location>
</feature>
<proteinExistence type="predicted"/>
<dbReference type="EMBL" id="AVOT02048088">
    <property type="protein sequence ID" value="MBW0543324.1"/>
    <property type="molecule type" value="Genomic_DNA"/>
</dbReference>
<evidence type="ECO:0000313" key="3">
    <source>
        <dbReference type="Proteomes" id="UP000765509"/>
    </source>
</evidence>
<dbReference type="CDD" id="cd14279">
    <property type="entry name" value="CUE"/>
    <property type="match status" value="1"/>
</dbReference>
<feature type="region of interest" description="Disordered" evidence="1">
    <location>
        <begin position="156"/>
        <end position="176"/>
    </location>
</feature>
<sequence length="246" mass="29143">MEFMNTIDIFEEYLNTPDEYISARLHSLFTKSENKWYYKMRQDHGKHSWPWWEEQILFKWANDSGRFKMENSFEEAIFNIERDKPMSWFLKQKDRLTALHPDMSEAIINKRILRKCGGDLEHALRSRFIEPFSTEDYINSMEDITTRTKIERNWYKTPMDNKDSGKPIPNPKKSHDKVTLKCHQSGITSHLENTCPKKTRINEIEIDKVEDTKETNNVSLHDSDSEPSGKEEVSDELSIENINVSF</sequence>
<comment type="caution">
    <text evidence="2">The sequence shown here is derived from an EMBL/GenBank/DDBJ whole genome shotgun (WGS) entry which is preliminary data.</text>
</comment>
<dbReference type="AlphaFoldDB" id="A0A9Q3ILI6"/>